<evidence type="ECO:0000256" key="1">
    <source>
        <dbReference type="SAM" id="MobiDB-lite"/>
    </source>
</evidence>
<dbReference type="EMBL" id="JAGEOJ010000015">
    <property type="protein sequence ID" value="MBO2452139.1"/>
    <property type="molecule type" value="Genomic_DNA"/>
</dbReference>
<keyword evidence="2" id="KW-1133">Transmembrane helix</keyword>
<accession>A0A939T7L5</accession>
<dbReference type="AlphaFoldDB" id="A0A939T7L5"/>
<feature type="domain" description="Septum formation-related" evidence="4">
    <location>
        <begin position="119"/>
        <end position="230"/>
    </location>
</feature>
<feature type="transmembrane region" description="Helical" evidence="2">
    <location>
        <begin position="84"/>
        <end position="106"/>
    </location>
</feature>
<comment type="caution">
    <text evidence="5">The sequence shown here is derived from an EMBL/GenBank/DDBJ whole genome shotgun (WGS) entry which is preliminary data.</text>
</comment>
<sequence length="247" mass="25565">MTYPPNPGNAPHDIAPGPQQPYSAYPGPAMPGPSSHRGDGSGRTNPLAIAALVTGLIGCISLVGAVLGVIALRQINERGEKGKGMAIAGIVLFVVWSVLSIIGVVMSKGSDSGSTGGAKPTPTSTKPKDVGVTKMKVGDCINDSAAADEEVESVKVVPCTVPHDGEVLANFKIRGMILPSEAQVQAQAKAGCHRLADARLNRDPAANALALSWYYPDAENWRAGDHMVTCVGVNATDGKKLSRKIHA</sequence>
<feature type="region of interest" description="Disordered" evidence="1">
    <location>
        <begin position="109"/>
        <end position="130"/>
    </location>
</feature>
<organism evidence="5 6">
    <name type="scientific">Actinomadura barringtoniae</name>
    <dbReference type="NCBI Taxonomy" id="1427535"/>
    <lineage>
        <taxon>Bacteria</taxon>
        <taxon>Bacillati</taxon>
        <taxon>Actinomycetota</taxon>
        <taxon>Actinomycetes</taxon>
        <taxon>Streptosporangiales</taxon>
        <taxon>Thermomonosporaceae</taxon>
        <taxon>Actinomadura</taxon>
    </lineage>
</organism>
<dbReference type="Pfam" id="PF13828">
    <property type="entry name" value="DUF4190"/>
    <property type="match status" value="1"/>
</dbReference>
<dbReference type="InterPro" id="IPR025241">
    <property type="entry name" value="DUF4190"/>
</dbReference>
<keyword evidence="2" id="KW-0812">Transmembrane</keyword>
<dbReference type="RefSeq" id="WP_208260030.1">
    <property type="nucleotide sequence ID" value="NZ_JAGEOJ010000015.1"/>
</dbReference>
<keyword evidence="6" id="KW-1185">Reference proteome</keyword>
<feature type="region of interest" description="Disordered" evidence="1">
    <location>
        <begin position="1"/>
        <end position="42"/>
    </location>
</feature>
<evidence type="ECO:0000259" key="3">
    <source>
        <dbReference type="Pfam" id="PF13828"/>
    </source>
</evidence>
<dbReference type="InterPro" id="IPR026004">
    <property type="entry name" value="Septum_form"/>
</dbReference>
<evidence type="ECO:0000259" key="4">
    <source>
        <dbReference type="Pfam" id="PF13845"/>
    </source>
</evidence>
<evidence type="ECO:0000313" key="6">
    <source>
        <dbReference type="Proteomes" id="UP000669179"/>
    </source>
</evidence>
<protein>
    <submittedName>
        <fullName evidence="5">DUF4190 domain-containing protein</fullName>
    </submittedName>
</protein>
<name>A0A939T7L5_9ACTN</name>
<proteinExistence type="predicted"/>
<evidence type="ECO:0000313" key="5">
    <source>
        <dbReference type="EMBL" id="MBO2452139.1"/>
    </source>
</evidence>
<feature type="domain" description="DUF4190" evidence="3">
    <location>
        <begin position="47"/>
        <end position="102"/>
    </location>
</feature>
<feature type="transmembrane region" description="Helical" evidence="2">
    <location>
        <begin position="47"/>
        <end position="72"/>
    </location>
</feature>
<reference evidence="5" key="1">
    <citation type="submission" date="2021-03" db="EMBL/GenBank/DDBJ databases">
        <authorList>
            <person name="Kanchanasin P."/>
            <person name="Saeng-In P."/>
            <person name="Phongsopitanun W."/>
            <person name="Yuki M."/>
            <person name="Kudo T."/>
            <person name="Ohkuma M."/>
            <person name="Tanasupawat S."/>
        </authorList>
    </citation>
    <scope>NUCLEOTIDE SEQUENCE</scope>
    <source>
        <strain evidence="5">GKU 128</strain>
    </source>
</reference>
<gene>
    <name evidence="5" type="ORF">J4573_33975</name>
</gene>
<keyword evidence="2" id="KW-0472">Membrane</keyword>
<dbReference type="Pfam" id="PF13845">
    <property type="entry name" value="Septum_form"/>
    <property type="match status" value="1"/>
</dbReference>
<evidence type="ECO:0000256" key="2">
    <source>
        <dbReference type="SAM" id="Phobius"/>
    </source>
</evidence>
<dbReference type="Proteomes" id="UP000669179">
    <property type="component" value="Unassembled WGS sequence"/>
</dbReference>